<evidence type="ECO:0000313" key="1">
    <source>
        <dbReference type="EMBL" id="ART31981.1"/>
    </source>
</evidence>
<sequence>MMQRTLSIPRADTFRNPLNRLALPMRPVPHWLLIG</sequence>
<dbReference type="AlphaFoldDB" id="A0A1Y0B3J2"/>
<reference evidence="1" key="1">
    <citation type="submission" date="2017-03" db="EMBL/GenBank/DDBJ databases">
        <title>The mitochondrial genome of the carnivorous plant Utricularia reniformis (Lentibulariaceae): structure, comparative analysis and evolutionary landmarks.</title>
        <authorList>
            <person name="Silva S.R."/>
            <person name="Alvarenga D.O."/>
            <person name="Michael T.P."/>
            <person name="Miranda V.F.O."/>
            <person name="Varani A.M."/>
        </authorList>
    </citation>
    <scope>NUCLEOTIDE SEQUENCE</scope>
</reference>
<protein>
    <submittedName>
        <fullName evidence="1">Uncharacterized protein</fullName>
    </submittedName>
</protein>
<organism evidence="1">
    <name type="scientific">Utricularia reniformis</name>
    <dbReference type="NCBI Taxonomy" id="192314"/>
    <lineage>
        <taxon>Eukaryota</taxon>
        <taxon>Viridiplantae</taxon>
        <taxon>Streptophyta</taxon>
        <taxon>Embryophyta</taxon>
        <taxon>Tracheophyta</taxon>
        <taxon>Spermatophyta</taxon>
        <taxon>Magnoliopsida</taxon>
        <taxon>eudicotyledons</taxon>
        <taxon>Gunneridae</taxon>
        <taxon>Pentapetalae</taxon>
        <taxon>asterids</taxon>
        <taxon>lamiids</taxon>
        <taxon>Lamiales</taxon>
        <taxon>Lentibulariaceae</taxon>
        <taxon>Utricularia</taxon>
    </lineage>
</organism>
<keyword evidence="1" id="KW-0496">Mitochondrion</keyword>
<proteinExistence type="predicted"/>
<dbReference type="EMBL" id="KY774314">
    <property type="protein sequence ID" value="ART31981.1"/>
    <property type="molecule type" value="Genomic_DNA"/>
</dbReference>
<geneLocation type="mitochondrion" evidence="1"/>
<gene>
    <name evidence="1" type="ORF">AEK19_MT1810</name>
</gene>
<name>A0A1Y0B3J2_9LAMI</name>
<accession>A0A1Y0B3J2</accession>